<dbReference type="GO" id="GO:0005886">
    <property type="term" value="C:plasma membrane"/>
    <property type="evidence" value="ECO:0007669"/>
    <property type="project" value="UniProtKB-SubCell"/>
</dbReference>
<gene>
    <name evidence="8" type="ORF">IAD51_04675</name>
</gene>
<feature type="transmembrane region" description="Helical" evidence="6">
    <location>
        <begin position="496"/>
        <end position="514"/>
    </location>
</feature>
<feature type="domain" description="ComEC/Rec2-related protein" evidence="7">
    <location>
        <begin position="433"/>
        <end position="536"/>
    </location>
</feature>
<feature type="transmembrane region" description="Helical" evidence="6">
    <location>
        <begin position="438"/>
        <end position="456"/>
    </location>
</feature>
<proteinExistence type="predicted"/>
<dbReference type="PANTHER" id="PTHR30619">
    <property type="entry name" value="DNA INTERNALIZATION/COMPETENCE PROTEIN COMEC/REC2"/>
    <property type="match status" value="1"/>
</dbReference>
<comment type="caution">
    <text evidence="8">The sequence shown here is derived from an EMBL/GenBank/DDBJ whole genome shotgun (WGS) entry which is preliminary data.</text>
</comment>
<sequence length="575" mass="61887">MEVRGRRLFNRRPVCFFALFLAFGIIVAEGFYALPHLYRLIPLLLTAAVCVIFAAKPKLRGFLCLAVAFLTGFVSCSGAADVYDSRLVDDVSGTFTARVSGEIIVEDGTAEFYVEDLAVNGEVLEGECRVYVPMTAPDFGVGDVIAIQGELVASRHEAFDSYFSSNVLNGTYFTIWADSAEFLAAGEPDFILGIQLEISRLFYEHMDEDASVIARALVIGDKRGIDDLLYGDVQASGLAHVLAVSGLHITALASAVYWLFRKLGINPKIVLVVVLAISLFYIALCDFVPPAVRAFVMTAVFNFGSAFGYKRDGLSALGFAAAAIMIFSPFSLMHVGFLLSVFSLLGIMAFADPIKKFFMKGVDKIAPPKFAYASATVTPARGLSAVKAGRVPETDVLEAFVAEKEKEEEAVGGKRGKGRAKGRESLLRRTLSGVSESSAVAIAANLTSMPFAAYFFGKVQTLFILSNVIILPYTMFIYLFLLIITPISLITGLHGLVGAADWLIMPFTAFVRAVGGISFASVPVALSATGVVCVLAAELALSRFVFLKRSERIISVLVIATLWLVAVSVFALVSA</sequence>
<keyword evidence="5 6" id="KW-0472">Membrane</keyword>
<reference evidence="8" key="1">
    <citation type="submission" date="2020-10" db="EMBL/GenBank/DDBJ databases">
        <authorList>
            <person name="Gilroy R."/>
        </authorList>
    </citation>
    <scope>NUCLEOTIDE SEQUENCE</scope>
    <source>
        <strain evidence="8">1063</strain>
    </source>
</reference>
<evidence type="ECO:0000256" key="6">
    <source>
        <dbReference type="SAM" id="Phobius"/>
    </source>
</evidence>
<feature type="transmembrane region" description="Helical" evidence="6">
    <location>
        <begin position="12"/>
        <end position="31"/>
    </location>
</feature>
<feature type="domain" description="ComEC/Rec2-related protein" evidence="7">
    <location>
        <begin position="217"/>
        <end position="361"/>
    </location>
</feature>
<dbReference type="EMBL" id="DVMN01000085">
    <property type="protein sequence ID" value="HIU21508.1"/>
    <property type="molecule type" value="Genomic_DNA"/>
</dbReference>
<evidence type="ECO:0000256" key="1">
    <source>
        <dbReference type="ARBA" id="ARBA00004651"/>
    </source>
</evidence>
<evidence type="ECO:0000256" key="4">
    <source>
        <dbReference type="ARBA" id="ARBA00022989"/>
    </source>
</evidence>
<evidence type="ECO:0000256" key="3">
    <source>
        <dbReference type="ARBA" id="ARBA00022692"/>
    </source>
</evidence>
<dbReference type="PANTHER" id="PTHR30619:SF1">
    <property type="entry name" value="RECOMBINATION PROTEIN 2"/>
    <property type="match status" value="1"/>
</dbReference>
<protein>
    <submittedName>
        <fullName evidence="8">ComEC/Rec2 family competence protein</fullName>
    </submittedName>
</protein>
<dbReference type="NCBIfam" id="TIGR00360">
    <property type="entry name" value="ComEC_N-term"/>
    <property type="match status" value="1"/>
</dbReference>
<dbReference type="Proteomes" id="UP000824088">
    <property type="component" value="Unassembled WGS sequence"/>
</dbReference>
<comment type="subcellular location">
    <subcellularLocation>
        <location evidence="1">Cell membrane</location>
        <topology evidence="1">Multi-pass membrane protein</topology>
    </subcellularLocation>
</comment>
<keyword evidence="4 6" id="KW-1133">Transmembrane helix</keyword>
<name>A0A9D1HRW8_9FIRM</name>
<feature type="transmembrane region" description="Helical" evidence="6">
    <location>
        <begin position="462"/>
        <end position="484"/>
    </location>
</feature>
<feature type="transmembrane region" description="Helical" evidence="6">
    <location>
        <begin position="314"/>
        <end position="331"/>
    </location>
</feature>
<feature type="transmembrane region" description="Helical" evidence="6">
    <location>
        <begin position="267"/>
        <end position="284"/>
    </location>
</feature>
<dbReference type="AlphaFoldDB" id="A0A9D1HRW8"/>
<dbReference type="Pfam" id="PF03772">
    <property type="entry name" value="Competence"/>
    <property type="match status" value="2"/>
</dbReference>
<feature type="transmembrane region" description="Helical" evidence="6">
    <location>
        <begin position="238"/>
        <end position="260"/>
    </location>
</feature>
<feature type="transmembrane region" description="Helical" evidence="6">
    <location>
        <begin position="62"/>
        <end position="80"/>
    </location>
</feature>
<evidence type="ECO:0000313" key="9">
    <source>
        <dbReference type="Proteomes" id="UP000824088"/>
    </source>
</evidence>
<feature type="transmembrane region" description="Helical" evidence="6">
    <location>
        <begin position="37"/>
        <end position="55"/>
    </location>
</feature>
<dbReference type="InterPro" id="IPR004477">
    <property type="entry name" value="ComEC_N"/>
</dbReference>
<evidence type="ECO:0000313" key="8">
    <source>
        <dbReference type="EMBL" id="HIU21508.1"/>
    </source>
</evidence>
<organism evidence="8 9">
    <name type="scientific">Candidatus Limadaptatus stercorigallinarum</name>
    <dbReference type="NCBI Taxonomy" id="2840845"/>
    <lineage>
        <taxon>Bacteria</taxon>
        <taxon>Bacillati</taxon>
        <taxon>Bacillota</taxon>
        <taxon>Clostridia</taxon>
        <taxon>Eubacteriales</taxon>
        <taxon>Candidatus Limadaptatus</taxon>
    </lineage>
</organism>
<reference evidence="8" key="2">
    <citation type="journal article" date="2021" name="PeerJ">
        <title>Extensive microbial diversity within the chicken gut microbiome revealed by metagenomics and culture.</title>
        <authorList>
            <person name="Gilroy R."/>
            <person name="Ravi A."/>
            <person name="Getino M."/>
            <person name="Pursley I."/>
            <person name="Horton D.L."/>
            <person name="Alikhan N.F."/>
            <person name="Baker D."/>
            <person name="Gharbi K."/>
            <person name="Hall N."/>
            <person name="Watson M."/>
            <person name="Adriaenssens E.M."/>
            <person name="Foster-Nyarko E."/>
            <person name="Jarju S."/>
            <person name="Secka A."/>
            <person name="Antonio M."/>
            <person name="Oren A."/>
            <person name="Chaudhuri R.R."/>
            <person name="La Ragione R."/>
            <person name="Hildebrand F."/>
            <person name="Pallen M.J."/>
        </authorList>
    </citation>
    <scope>NUCLEOTIDE SEQUENCE</scope>
    <source>
        <strain evidence="8">1063</strain>
    </source>
</reference>
<keyword evidence="2" id="KW-1003">Cell membrane</keyword>
<evidence type="ECO:0000256" key="5">
    <source>
        <dbReference type="ARBA" id="ARBA00023136"/>
    </source>
</evidence>
<keyword evidence="3 6" id="KW-0812">Transmembrane</keyword>
<accession>A0A9D1HRW8</accession>
<feature type="transmembrane region" description="Helical" evidence="6">
    <location>
        <begin position="520"/>
        <end position="541"/>
    </location>
</feature>
<dbReference type="InterPro" id="IPR052159">
    <property type="entry name" value="Competence_DNA_uptake"/>
</dbReference>
<evidence type="ECO:0000259" key="7">
    <source>
        <dbReference type="Pfam" id="PF03772"/>
    </source>
</evidence>
<feature type="transmembrane region" description="Helical" evidence="6">
    <location>
        <begin position="553"/>
        <end position="573"/>
    </location>
</feature>
<evidence type="ECO:0000256" key="2">
    <source>
        <dbReference type="ARBA" id="ARBA00022475"/>
    </source>
</evidence>